<dbReference type="Proteomes" id="UP001054945">
    <property type="component" value="Unassembled WGS sequence"/>
</dbReference>
<comment type="caution">
    <text evidence="1">The sequence shown here is derived from an EMBL/GenBank/DDBJ whole genome shotgun (WGS) entry which is preliminary data.</text>
</comment>
<keyword evidence="2" id="KW-1185">Reference proteome</keyword>
<sequence length="80" mass="9191">MVEAIDLAYAPRKYSDSNPGKWLRLKEFPYFLGISRRDDVLGNFAKLNITAQRWDSNKYCCVLGRNASFAQCSVLRKSIL</sequence>
<proteinExistence type="predicted"/>
<organism evidence="1 2">
    <name type="scientific">Caerostris extrusa</name>
    <name type="common">Bark spider</name>
    <name type="synonym">Caerostris bankana</name>
    <dbReference type="NCBI Taxonomy" id="172846"/>
    <lineage>
        <taxon>Eukaryota</taxon>
        <taxon>Metazoa</taxon>
        <taxon>Ecdysozoa</taxon>
        <taxon>Arthropoda</taxon>
        <taxon>Chelicerata</taxon>
        <taxon>Arachnida</taxon>
        <taxon>Araneae</taxon>
        <taxon>Araneomorphae</taxon>
        <taxon>Entelegynae</taxon>
        <taxon>Araneoidea</taxon>
        <taxon>Araneidae</taxon>
        <taxon>Caerostris</taxon>
    </lineage>
</organism>
<accession>A0AAV4NFH2</accession>
<dbReference type="AlphaFoldDB" id="A0AAV4NFH2"/>
<reference evidence="1 2" key="1">
    <citation type="submission" date="2021-06" db="EMBL/GenBank/DDBJ databases">
        <title>Caerostris extrusa draft genome.</title>
        <authorList>
            <person name="Kono N."/>
            <person name="Arakawa K."/>
        </authorList>
    </citation>
    <scope>NUCLEOTIDE SEQUENCE [LARGE SCALE GENOMIC DNA]</scope>
</reference>
<gene>
    <name evidence="1" type="ORF">CEXT_770681</name>
</gene>
<dbReference type="EMBL" id="BPLR01020873">
    <property type="protein sequence ID" value="GIX83530.1"/>
    <property type="molecule type" value="Genomic_DNA"/>
</dbReference>
<evidence type="ECO:0000313" key="1">
    <source>
        <dbReference type="EMBL" id="GIX83530.1"/>
    </source>
</evidence>
<name>A0AAV4NFH2_CAEEX</name>
<protein>
    <submittedName>
        <fullName evidence="1">Uncharacterized protein</fullName>
    </submittedName>
</protein>
<evidence type="ECO:0000313" key="2">
    <source>
        <dbReference type="Proteomes" id="UP001054945"/>
    </source>
</evidence>